<dbReference type="Proteomes" id="UP000270025">
    <property type="component" value="Chromosome"/>
</dbReference>
<proteinExistence type="predicted"/>
<evidence type="ECO:0000313" key="2">
    <source>
        <dbReference type="Proteomes" id="UP000270025"/>
    </source>
</evidence>
<gene>
    <name evidence="1" type="ORF">NCTC3166_01340</name>
</gene>
<evidence type="ECO:0000313" key="1">
    <source>
        <dbReference type="EMBL" id="VED67515.1"/>
    </source>
</evidence>
<dbReference type="KEGG" id="svf:NCTC3166_01340"/>
<accession>A0A3S4NDT1</accession>
<dbReference type="AlphaFoldDB" id="A0A3S4NDT1"/>
<organism evidence="1 2">
    <name type="scientific">Streptococcus viridans</name>
    <dbReference type="NCBI Taxonomy" id="78535"/>
    <lineage>
        <taxon>Bacteria</taxon>
        <taxon>Bacillati</taxon>
        <taxon>Bacillota</taxon>
        <taxon>Bacilli</taxon>
        <taxon>Lactobacillales</taxon>
        <taxon>Streptococcaceae</taxon>
        <taxon>Streptococcus</taxon>
    </lineage>
</organism>
<sequence length="92" mass="10282">MKKHNIKSSTINAKEAIAELTGVDVSDQKNMLIEFSYSSGIPGMEKGKELTNNMLQAVSNFTEAVLIQANKFPQIAIKIEERDIEQAKRWGN</sequence>
<name>A0A3S4NDT1_9STRE</name>
<evidence type="ECO:0008006" key="3">
    <source>
        <dbReference type="Google" id="ProtNLM"/>
    </source>
</evidence>
<dbReference type="EMBL" id="LR134266">
    <property type="protein sequence ID" value="VED67515.1"/>
    <property type="molecule type" value="Genomic_DNA"/>
</dbReference>
<protein>
    <recommendedName>
        <fullName evidence="3">TIGR04197 family type VII secretion effector</fullName>
    </recommendedName>
</protein>
<reference evidence="1 2" key="1">
    <citation type="submission" date="2018-12" db="EMBL/GenBank/DDBJ databases">
        <authorList>
            <consortium name="Pathogen Informatics"/>
        </authorList>
    </citation>
    <scope>NUCLEOTIDE SEQUENCE [LARGE SCALE GENOMIC DNA]</scope>
    <source>
        <strain evidence="1 2">NCTC3166</strain>
    </source>
</reference>
<keyword evidence="2" id="KW-1185">Reference proteome</keyword>
<dbReference type="RefSeq" id="WP_126404513.1">
    <property type="nucleotide sequence ID" value="NZ_LR134266.1"/>
</dbReference>